<name>A0A2P2IN43_RHIMU</name>
<sequence length="47" mass="5592">MGFIFPPRSGASLRNHLQTLTLIFLRQALPAKRREAYREHQIRMQKL</sequence>
<organism evidence="1">
    <name type="scientific">Rhizophora mucronata</name>
    <name type="common">Asiatic mangrove</name>
    <dbReference type="NCBI Taxonomy" id="61149"/>
    <lineage>
        <taxon>Eukaryota</taxon>
        <taxon>Viridiplantae</taxon>
        <taxon>Streptophyta</taxon>
        <taxon>Embryophyta</taxon>
        <taxon>Tracheophyta</taxon>
        <taxon>Spermatophyta</taxon>
        <taxon>Magnoliopsida</taxon>
        <taxon>eudicotyledons</taxon>
        <taxon>Gunneridae</taxon>
        <taxon>Pentapetalae</taxon>
        <taxon>rosids</taxon>
        <taxon>fabids</taxon>
        <taxon>Malpighiales</taxon>
        <taxon>Rhizophoraceae</taxon>
        <taxon>Rhizophora</taxon>
    </lineage>
</organism>
<accession>A0A2P2IN43</accession>
<protein>
    <submittedName>
        <fullName evidence="1">Protein indeterminate-domain 9</fullName>
    </submittedName>
</protein>
<evidence type="ECO:0000313" key="1">
    <source>
        <dbReference type="EMBL" id="MBW82647.1"/>
    </source>
</evidence>
<dbReference type="AlphaFoldDB" id="A0A2P2IN43"/>
<dbReference type="EMBL" id="GGEC01002164">
    <property type="protein sequence ID" value="MBW82647.1"/>
    <property type="molecule type" value="Transcribed_RNA"/>
</dbReference>
<proteinExistence type="predicted"/>
<reference evidence="1" key="1">
    <citation type="submission" date="2018-02" db="EMBL/GenBank/DDBJ databases">
        <title>Rhizophora mucronata_Transcriptome.</title>
        <authorList>
            <person name="Meera S.P."/>
            <person name="Sreeshan A."/>
            <person name="Augustine A."/>
        </authorList>
    </citation>
    <scope>NUCLEOTIDE SEQUENCE</scope>
    <source>
        <tissue evidence="1">Leaf</tissue>
    </source>
</reference>